<accession>A0A4R3JLM6</accession>
<dbReference type="GO" id="GO:0005737">
    <property type="term" value="C:cytoplasm"/>
    <property type="evidence" value="ECO:0007669"/>
    <property type="project" value="UniProtKB-SubCell"/>
</dbReference>
<feature type="compositionally biased region" description="Low complexity" evidence="14">
    <location>
        <begin position="62"/>
        <end position="89"/>
    </location>
</feature>
<evidence type="ECO:0000256" key="11">
    <source>
        <dbReference type="ARBA" id="ARBA00023204"/>
    </source>
</evidence>
<comment type="catalytic activity">
    <reaction evidence="12 13">
        <text>DNA(n) + a 2'-deoxyribonucleoside 5'-triphosphate = DNA(n+1) + diphosphate</text>
        <dbReference type="Rhea" id="RHEA:22508"/>
        <dbReference type="Rhea" id="RHEA-COMP:17339"/>
        <dbReference type="Rhea" id="RHEA-COMP:17340"/>
        <dbReference type="ChEBI" id="CHEBI:33019"/>
        <dbReference type="ChEBI" id="CHEBI:61560"/>
        <dbReference type="ChEBI" id="CHEBI:173112"/>
        <dbReference type="EC" id="2.7.7.7"/>
    </reaction>
</comment>
<evidence type="ECO:0000256" key="6">
    <source>
        <dbReference type="ARBA" id="ARBA00022679"/>
    </source>
</evidence>
<keyword evidence="8 13" id="KW-0235">DNA replication</keyword>
<dbReference type="InterPro" id="IPR004805">
    <property type="entry name" value="DnaE2/DnaE/PolC"/>
</dbReference>
<gene>
    <name evidence="13" type="primary">dnaE2</name>
    <name evidence="16" type="ORF">EDD52_101352</name>
</gene>
<evidence type="ECO:0000313" key="16">
    <source>
        <dbReference type="EMBL" id="TCS67257.1"/>
    </source>
</evidence>
<comment type="similarity">
    <text evidence="2 13">Belongs to the DNA polymerase type-C family. DnaE2 subfamily.</text>
</comment>
<dbReference type="PANTHER" id="PTHR32294:SF4">
    <property type="entry name" value="ERROR-PRONE DNA POLYMERASE"/>
    <property type="match status" value="1"/>
</dbReference>
<evidence type="ECO:0000256" key="8">
    <source>
        <dbReference type="ARBA" id="ARBA00022705"/>
    </source>
</evidence>
<evidence type="ECO:0000259" key="15">
    <source>
        <dbReference type="SMART" id="SM00481"/>
    </source>
</evidence>
<keyword evidence="17" id="KW-1185">Reference proteome</keyword>
<dbReference type="SMART" id="SM00481">
    <property type="entry name" value="POLIIIAc"/>
    <property type="match status" value="1"/>
</dbReference>
<dbReference type="EC" id="2.7.7.7" evidence="3 13"/>
<dbReference type="GO" id="GO:0006281">
    <property type="term" value="P:DNA repair"/>
    <property type="evidence" value="ECO:0007669"/>
    <property type="project" value="UniProtKB-UniRule"/>
</dbReference>
<evidence type="ECO:0000256" key="2">
    <source>
        <dbReference type="ARBA" id="ARBA00007391"/>
    </source>
</evidence>
<dbReference type="InterPro" id="IPR011708">
    <property type="entry name" value="DNA_pol3_alpha_NTPase_dom"/>
</dbReference>
<evidence type="ECO:0000256" key="10">
    <source>
        <dbReference type="ARBA" id="ARBA00022932"/>
    </source>
</evidence>
<evidence type="ECO:0000256" key="14">
    <source>
        <dbReference type="SAM" id="MobiDB-lite"/>
    </source>
</evidence>
<dbReference type="Gene3D" id="3.20.20.140">
    <property type="entry name" value="Metal-dependent hydrolases"/>
    <property type="match status" value="2"/>
</dbReference>
<dbReference type="InterPro" id="IPR004013">
    <property type="entry name" value="PHP_dom"/>
</dbReference>
<dbReference type="Gene3D" id="1.10.150.870">
    <property type="match status" value="1"/>
</dbReference>
<dbReference type="GO" id="GO:0006260">
    <property type="term" value="P:DNA replication"/>
    <property type="evidence" value="ECO:0007669"/>
    <property type="project" value="UniProtKB-KW"/>
</dbReference>
<dbReference type="InterPro" id="IPR040982">
    <property type="entry name" value="DNA_pol3_finger"/>
</dbReference>
<feature type="compositionally biased region" description="Acidic residues" evidence="14">
    <location>
        <begin position="273"/>
        <end position="283"/>
    </location>
</feature>
<comment type="caution">
    <text evidence="16">The sequence shown here is derived from an EMBL/GenBank/DDBJ whole genome shotgun (WGS) entry which is preliminary data.</text>
</comment>
<feature type="region of interest" description="Disordered" evidence="14">
    <location>
        <begin position="380"/>
        <end position="401"/>
    </location>
</feature>
<dbReference type="InterPro" id="IPR023073">
    <property type="entry name" value="DnaE2"/>
</dbReference>
<feature type="domain" description="Polymerase/histidinol phosphatase N-terminal" evidence="15">
    <location>
        <begin position="153"/>
        <end position="223"/>
    </location>
</feature>
<evidence type="ECO:0000256" key="12">
    <source>
        <dbReference type="ARBA" id="ARBA00049244"/>
    </source>
</evidence>
<feature type="region of interest" description="Disordered" evidence="14">
    <location>
        <begin position="1"/>
        <end position="150"/>
    </location>
</feature>
<evidence type="ECO:0000256" key="13">
    <source>
        <dbReference type="HAMAP-Rule" id="MF_01902"/>
    </source>
</evidence>
<name>A0A4R3JLM6_9RHOB</name>
<dbReference type="Pfam" id="PF01336">
    <property type="entry name" value="tRNA_anti-codon"/>
    <property type="match status" value="1"/>
</dbReference>
<keyword evidence="10 13" id="KW-0239">DNA-directed DNA polymerase</keyword>
<sequence>MHDGAGAQPGQGRSPGKDGRGVPMSDLPKAGAAAGCATSEAPFRDDASSGAAPLRNVPDGEPLLPKLKAKAKPGADAGPGPDAGPASAPCGDRSPTGAVPTSKPRPSAKAGKTPAAPDAAALPSATPAPRAATVMPPADRRSPPPSEETPRYAELCVTSNFTFLTGASHPEELVTRAAELGLEAIAITDRNSLAGVVRGFSALKELQREVDEAIAIRSARQIDPCSRQDVGTGATVARPEQLMTGGAEEGGAQKTARLALDDLRPETALYPDPDPDTDADTGIDADTGVSAPKATGAGDEGPGVAASGAARARAVLSGIAPKMGGQAGADADAEGHAGHAAEAVLGAGGTGAETRAELAPRSGAPISAACDAASQQAAAPAAGDGMPVSGNGAAGQKARPRSAPHLPRLIAGCRLVLRDSPAHWLALPTDRAAYARLSRLLTLGKRRAEKGQCHLDLRDLLEGGEGMILIALPQKGPGDAQTADHLRRAARVFPGQVFLGAAPRYDGSDREHLNRCALLAQRSSAPMVAVGDVLMHRASRRQMADVLTCMREHITIDQIGTRALPNAERRLKGAADMARMFRDHPGALRRSVEIAARCSFGLNELSYEYPDEISTHETPQARLERLVWQGLDRRCPHGIPDRYAALARKELRMVADLGFAAYFLTVHDIVQFARGQGILCQGRGSAANSILCYALAITDVTPEQITMVFERFVSKYRGEPPDIDVDFEHERREEVIQHIYATYGRHRAGLCATVIHFRGRAAIREVGKVMGLSQDVTAALSGQNWGWSLSGTEEDRLREIGLDPEDRRLAQTVRLIGEIVGFPRHLSQHVGGFIITKGRLDELCPIENAAMEDRTVIEWDKDDIDTLGILKVDILSLGMLTCIRKSFDLIAQHRGKQLSIATVPQGDGQTYDMLCRADAIGVFQVESRAQMNFLPRMRPREFYDLVIEVAIVRPGPIQGGMVHPYINRRQGREGVEFPSEELRQVLGKTLGVPLFQEQAMQIAVVAAGFTPEEADRLRRSLATFRKMGTISTFRDRFIGGMLDRGYNIEFAERCFSQIEGFGEYGFPESHAAAFAMLAYVSAWLKRHHPAEFACALLNSQPMGFYAPAQIVRDAREHRIEVRPVCVNHSDWDNTLERRADGSLALRLGFRQIKGFREEDAGWIVAARGNGYRDPQGIWLRAGVSPPVLERLAEADAFAGLGLARRDALWQVRAIRGQQPLPLFNDPIDGEGIAEPDVPLPAMHLGEEMVEDYVATRLSLRAHPMELIRPHLSGLTPHADLGAAPLGQVAVCGLVITRQRPGTASGVIFLTLEDETGVSNVVVWPKVYERFRREVMGGRLLRVSGYLQREGIVIHLIAQRIEDMSGHLTQLGHPLADDIGHTNPPADEAPRPATRRPTARHPREQAKRLFPSRDFH</sequence>
<dbReference type="CDD" id="cd04485">
    <property type="entry name" value="DnaE_OBF"/>
    <property type="match status" value="1"/>
</dbReference>
<feature type="compositionally biased region" description="Basic and acidic residues" evidence="14">
    <location>
        <begin position="1400"/>
        <end position="1415"/>
    </location>
</feature>
<evidence type="ECO:0000256" key="3">
    <source>
        <dbReference type="ARBA" id="ARBA00012417"/>
    </source>
</evidence>
<dbReference type="Pfam" id="PF07733">
    <property type="entry name" value="DNA_pol3_alpha"/>
    <property type="match status" value="1"/>
</dbReference>
<proteinExistence type="inferred from homology"/>
<evidence type="ECO:0000313" key="17">
    <source>
        <dbReference type="Proteomes" id="UP000295696"/>
    </source>
</evidence>
<evidence type="ECO:0000256" key="7">
    <source>
        <dbReference type="ARBA" id="ARBA00022695"/>
    </source>
</evidence>
<keyword evidence="6 13" id="KW-0808">Transferase</keyword>
<dbReference type="GO" id="GO:0003887">
    <property type="term" value="F:DNA-directed DNA polymerase activity"/>
    <property type="evidence" value="ECO:0007669"/>
    <property type="project" value="UniProtKB-UniRule"/>
</dbReference>
<protein>
    <recommendedName>
        <fullName evidence="4 13">Error-prone DNA polymerase</fullName>
        <ecNumber evidence="3 13">2.7.7.7</ecNumber>
    </recommendedName>
</protein>
<dbReference type="GO" id="GO:0008408">
    <property type="term" value="F:3'-5' exonuclease activity"/>
    <property type="evidence" value="ECO:0007669"/>
    <property type="project" value="InterPro"/>
</dbReference>
<keyword evidence="9 13" id="KW-0227">DNA damage</keyword>
<keyword evidence="7 13" id="KW-0548">Nucleotidyltransferase</keyword>
<dbReference type="NCBIfam" id="TIGR00594">
    <property type="entry name" value="polc"/>
    <property type="match status" value="1"/>
</dbReference>
<dbReference type="GO" id="GO:0003676">
    <property type="term" value="F:nucleic acid binding"/>
    <property type="evidence" value="ECO:0007669"/>
    <property type="project" value="InterPro"/>
</dbReference>
<dbReference type="Pfam" id="PF02811">
    <property type="entry name" value="PHP"/>
    <property type="match status" value="1"/>
</dbReference>
<dbReference type="Proteomes" id="UP000295696">
    <property type="component" value="Unassembled WGS sequence"/>
</dbReference>
<dbReference type="InterPro" id="IPR016195">
    <property type="entry name" value="Pol/histidinol_Pase-like"/>
</dbReference>
<reference evidence="16 17" key="1">
    <citation type="submission" date="2019-03" db="EMBL/GenBank/DDBJ databases">
        <title>Genomic Encyclopedia of Type Strains, Phase IV (KMG-IV): sequencing the most valuable type-strain genomes for metagenomic binning, comparative biology and taxonomic classification.</title>
        <authorList>
            <person name="Goeker M."/>
        </authorList>
    </citation>
    <scope>NUCLEOTIDE SEQUENCE [LARGE SCALE GENOMIC DNA]</scope>
    <source>
        <strain evidence="16 17">DSM 104836</strain>
    </source>
</reference>
<comment type="function">
    <text evidence="13">DNA polymerase involved in damage-induced mutagenesis and translesion synthesis (TLS). It is not the major replicative DNA polymerase.</text>
</comment>
<evidence type="ECO:0000256" key="1">
    <source>
        <dbReference type="ARBA" id="ARBA00004496"/>
    </source>
</evidence>
<dbReference type="HAMAP" id="MF_01902">
    <property type="entry name" value="DNApol_error_prone"/>
    <property type="match status" value="1"/>
</dbReference>
<dbReference type="Pfam" id="PF17657">
    <property type="entry name" value="DNA_pol3_finger"/>
    <property type="match status" value="1"/>
</dbReference>
<evidence type="ECO:0000256" key="9">
    <source>
        <dbReference type="ARBA" id="ARBA00022763"/>
    </source>
</evidence>
<keyword evidence="5 13" id="KW-0963">Cytoplasm</keyword>
<evidence type="ECO:0000256" key="5">
    <source>
        <dbReference type="ARBA" id="ARBA00022490"/>
    </source>
</evidence>
<organism evidence="16 17">
    <name type="scientific">Primorskyibacter sedentarius</name>
    <dbReference type="NCBI Taxonomy" id="745311"/>
    <lineage>
        <taxon>Bacteria</taxon>
        <taxon>Pseudomonadati</taxon>
        <taxon>Pseudomonadota</taxon>
        <taxon>Alphaproteobacteria</taxon>
        <taxon>Rhodobacterales</taxon>
        <taxon>Roseobacteraceae</taxon>
        <taxon>Primorskyibacter</taxon>
    </lineage>
</organism>
<dbReference type="Pfam" id="PF14579">
    <property type="entry name" value="HHH_6"/>
    <property type="match status" value="1"/>
</dbReference>
<feature type="region of interest" description="Disordered" evidence="14">
    <location>
        <begin position="1371"/>
        <end position="1415"/>
    </location>
</feature>
<feature type="region of interest" description="Disordered" evidence="14">
    <location>
        <begin position="266"/>
        <end position="305"/>
    </location>
</feature>
<dbReference type="NCBIfam" id="NF004225">
    <property type="entry name" value="PRK05672.1"/>
    <property type="match status" value="1"/>
</dbReference>
<dbReference type="SUPFAM" id="SSF89550">
    <property type="entry name" value="PHP domain-like"/>
    <property type="match status" value="1"/>
</dbReference>
<dbReference type="EMBL" id="SLZU01000001">
    <property type="protein sequence ID" value="TCS67257.1"/>
    <property type="molecule type" value="Genomic_DNA"/>
</dbReference>
<dbReference type="InterPro" id="IPR004365">
    <property type="entry name" value="NA-bd_OB_tRNA"/>
</dbReference>
<dbReference type="InterPro" id="IPR003141">
    <property type="entry name" value="Pol/His_phosphatase_N"/>
</dbReference>
<dbReference type="InterPro" id="IPR029460">
    <property type="entry name" value="DNAPol_HHH"/>
</dbReference>
<comment type="subcellular location">
    <subcellularLocation>
        <location evidence="1 13">Cytoplasm</location>
    </subcellularLocation>
</comment>
<dbReference type="PANTHER" id="PTHR32294">
    <property type="entry name" value="DNA POLYMERASE III SUBUNIT ALPHA"/>
    <property type="match status" value="1"/>
</dbReference>
<feature type="compositionally biased region" description="Low complexity" evidence="14">
    <location>
        <begin position="108"/>
        <end position="133"/>
    </location>
</feature>
<evidence type="ECO:0000256" key="4">
    <source>
        <dbReference type="ARBA" id="ARBA00017273"/>
    </source>
</evidence>
<keyword evidence="11 13" id="KW-0234">DNA repair</keyword>